<dbReference type="SMART" id="SM00065">
    <property type="entry name" value="GAF"/>
    <property type="match status" value="1"/>
</dbReference>
<evidence type="ECO:0000259" key="3">
    <source>
        <dbReference type="PROSITE" id="PS50883"/>
    </source>
</evidence>
<organism evidence="5 6">
    <name type="scientific">Colwellia chukchiensis</name>
    <dbReference type="NCBI Taxonomy" id="641665"/>
    <lineage>
        <taxon>Bacteria</taxon>
        <taxon>Pseudomonadati</taxon>
        <taxon>Pseudomonadota</taxon>
        <taxon>Gammaproteobacteria</taxon>
        <taxon>Alteromonadales</taxon>
        <taxon>Colwelliaceae</taxon>
        <taxon>Colwellia</taxon>
    </lineage>
</organism>
<dbReference type="PROSITE" id="PS50887">
    <property type="entry name" value="GGDEF"/>
    <property type="match status" value="1"/>
</dbReference>
<dbReference type="Pfam" id="PF00990">
    <property type="entry name" value="GGDEF"/>
    <property type="match status" value="1"/>
</dbReference>
<evidence type="ECO:0000256" key="1">
    <source>
        <dbReference type="ARBA" id="ARBA00001946"/>
    </source>
</evidence>
<dbReference type="SUPFAM" id="SSF55073">
    <property type="entry name" value="Nucleotide cyclase"/>
    <property type="match status" value="1"/>
</dbReference>
<comment type="cofactor">
    <cofactor evidence="1">
        <name>Mg(2+)</name>
        <dbReference type="ChEBI" id="CHEBI:18420"/>
    </cofactor>
</comment>
<sequence length="774" mass="86528">MKAKLKAKFINRSLEDKILLTLTATATLGLLPFLIFGFQLQDQLAKLIAATAIFGLSCIFIGLLFSRKTTIFSALLAIFTQIIILAAIYLKGANLIYWAFPAVVASFYLLPALLGGAFNSIMIVNVFFIANQQLDTVNLYRILITLVLTNLFALAFSMFMQKKNRLLSDNVTLSQSRNKLLELIASSNKLTTILSAIVKEIEYEFPNVRGSILLLDGSGKHLTLGAAPSLPDFFNQAVDGMTIGHGAGSCGTAAFTKKRVIVSDIANHPYWSAWKDLAKKANIAACWSEPIIDSNGTLLGTFALYHEKVATPTKRDFIAIEQITNIARIAIERERADNIIWQQANYDNLTLLPNRNLMHEHLMTAIANAQRDKSQLAVVMLDLDNFKDVNDSLGHSTGDKLLIQTSRRIKSCLRKNDIVARLGGDEFVIILVGTNSTADIDNIGQKLLSSLSQPYQIEQKSVYCAASLGIALYPNDADNIDALLRNADQAMYGAKARGRNSIHYFTEQMRTDFLKRMEIIQNLRSALNKQQFHMVYQPIVDLTNNKIIKAEALIRWQHPEIGAISPLDFIPLAEETGLICDISDWIFNQVSQQVKHWREHYCPELMISINTSPVQYRNQGRQITNWAELLKKQGLEQQAIAIEITENLLMENQSQVISVLDQVRQQGVAIAIDDFGTGYCSFSYLKNYTIDYLKIDKSFVQNMATDNKDAALCQAIIVMANKLGIDVIAEGIETEQQKQLLMQAGCHLGQGYLLAKPMKQQEFEQLLIQEQSKT</sequence>
<proteinExistence type="predicted"/>
<dbReference type="Gene3D" id="3.20.20.450">
    <property type="entry name" value="EAL domain"/>
    <property type="match status" value="1"/>
</dbReference>
<dbReference type="InterPro" id="IPR001633">
    <property type="entry name" value="EAL_dom"/>
</dbReference>
<evidence type="ECO:0000313" key="6">
    <source>
        <dbReference type="Proteomes" id="UP000199297"/>
    </source>
</evidence>
<dbReference type="SMART" id="SM00052">
    <property type="entry name" value="EAL"/>
    <property type="match status" value="1"/>
</dbReference>
<dbReference type="OrthoDB" id="6597954at2"/>
<dbReference type="Gene3D" id="3.30.70.270">
    <property type="match status" value="1"/>
</dbReference>
<feature type="transmembrane region" description="Helical" evidence="2">
    <location>
        <begin position="139"/>
        <end position="160"/>
    </location>
</feature>
<dbReference type="Pfam" id="PF00563">
    <property type="entry name" value="EAL"/>
    <property type="match status" value="1"/>
</dbReference>
<evidence type="ECO:0000313" key="5">
    <source>
        <dbReference type="EMBL" id="SEK86498.1"/>
    </source>
</evidence>
<dbReference type="InterPro" id="IPR035919">
    <property type="entry name" value="EAL_sf"/>
</dbReference>
<dbReference type="GO" id="GO:0003824">
    <property type="term" value="F:catalytic activity"/>
    <property type="evidence" value="ECO:0007669"/>
    <property type="project" value="UniProtKB-ARBA"/>
</dbReference>
<feature type="transmembrane region" description="Helical" evidence="2">
    <location>
        <begin position="72"/>
        <end position="90"/>
    </location>
</feature>
<dbReference type="CDD" id="cd01949">
    <property type="entry name" value="GGDEF"/>
    <property type="match status" value="1"/>
</dbReference>
<name>A0A1H7KI81_9GAMM</name>
<keyword evidence="2" id="KW-0472">Membrane</keyword>
<dbReference type="NCBIfam" id="TIGR00254">
    <property type="entry name" value="GGDEF"/>
    <property type="match status" value="1"/>
</dbReference>
<dbReference type="CDD" id="cd01948">
    <property type="entry name" value="EAL"/>
    <property type="match status" value="1"/>
</dbReference>
<dbReference type="InterPro" id="IPR029016">
    <property type="entry name" value="GAF-like_dom_sf"/>
</dbReference>
<dbReference type="RefSeq" id="WP_085284206.1">
    <property type="nucleotide sequence ID" value="NZ_FOBI01000003.1"/>
</dbReference>
<keyword evidence="6" id="KW-1185">Reference proteome</keyword>
<dbReference type="Pfam" id="PF13185">
    <property type="entry name" value="GAF_2"/>
    <property type="match status" value="1"/>
</dbReference>
<feature type="transmembrane region" description="Helical" evidence="2">
    <location>
        <begin position="44"/>
        <end position="65"/>
    </location>
</feature>
<feature type="domain" description="EAL" evidence="3">
    <location>
        <begin position="516"/>
        <end position="771"/>
    </location>
</feature>
<dbReference type="InterPro" id="IPR029787">
    <property type="entry name" value="Nucleotide_cyclase"/>
</dbReference>
<dbReference type="InterPro" id="IPR000160">
    <property type="entry name" value="GGDEF_dom"/>
</dbReference>
<dbReference type="PANTHER" id="PTHR44757">
    <property type="entry name" value="DIGUANYLATE CYCLASE DGCP"/>
    <property type="match status" value="1"/>
</dbReference>
<evidence type="ECO:0000256" key="2">
    <source>
        <dbReference type="SAM" id="Phobius"/>
    </source>
</evidence>
<dbReference type="PROSITE" id="PS50883">
    <property type="entry name" value="EAL"/>
    <property type="match status" value="1"/>
</dbReference>
<dbReference type="EMBL" id="FOBI01000003">
    <property type="protein sequence ID" value="SEK86498.1"/>
    <property type="molecule type" value="Genomic_DNA"/>
</dbReference>
<dbReference type="SMART" id="SM00267">
    <property type="entry name" value="GGDEF"/>
    <property type="match status" value="1"/>
</dbReference>
<gene>
    <name evidence="5" type="ORF">SAMN05216262_103153</name>
</gene>
<dbReference type="AlphaFoldDB" id="A0A1H7KI81"/>
<dbReference type="Gene3D" id="3.30.450.40">
    <property type="match status" value="1"/>
</dbReference>
<dbReference type="FunFam" id="3.30.70.270:FF:000001">
    <property type="entry name" value="Diguanylate cyclase domain protein"/>
    <property type="match status" value="1"/>
</dbReference>
<keyword evidence="2" id="KW-1133">Transmembrane helix</keyword>
<dbReference type="Proteomes" id="UP000199297">
    <property type="component" value="Unassembled WGS sequence"/>
</dbReference>
<feature type="domain" description="GGDEF" evidence="4">
    <location>
        <begin position="374"/>
        <end position="507"/>
    </location>
</feature>
<dbReference type="SUPFAM" id="SSF141868">
    <property type="entry name" value="EAL domain-like"/>
    <property type="match status" value="1"/>
</dbReference>
<evidence type="ECO:0000259" key="4">
    <source>
        <dbReference type="PROSITE" id="PS50887"/>
    </source>
</evidence>
<dbReference type="PANTHER" id="PTHR44757:SF2">
    <property type="entry name" value="BIOFILM ARCHITECTURE MAINTENANCE PROTEIN MBAA"/>
    <property type="match status" value="1"/>
</dbReference>
<feature type="transmembrane region" description="Helical" evidence="2">
    <location>
        <begin position="20"/>
        <end position="38"/>
    </location>
</feature>
<dbReference type="InterPro" id="IPR003018">
    <property type="entry name" value="GAF"/>
</dbReference>
<protein>
    <submittedName>
        <fullName evidence="5">Diguanylate cyclase (GGDEF) domain-containing protein</fullName>
    </submittedName>
</protein>
<reference evidence="6" key="1">
    <citation type="submission" date="2016-10" db="EMBL/GenBank/DDBJ databases">
        <authorList>
            <person name="Varghese N."/>
            <person name="Submissions S."/>
        </authorList>
    </citation>
    <scope>NUCLEOTIDE SEQUENCE [LARGE SCALE GENOMIC DNA]</scope>
    <source>
        <strain evidence="6">CGMCC 1.9127</strain>
    </source>
</reference>
<dbReference type="InterPro" id="IPR043128">
    <property type="entry name" value="Rev_trsase/Diguanyl_cyclase"/>
</dbReference>
<keyword evidence="2" id="KW-0812">Transmembrane</keyword>
<dbReference type="STRING" id="641665.GCA_002104455_02642"/>
<feature type="transmembrane region" description="Helical" evidence="2">
    <location>
        <begin position="96"/>
        <end position="127"/>
    </location>
</feature>
<dbReference type="SUPFAM" id="SSF55781">
    <property type="entry name" value="GAF domain-like"/>
    <property type="match status" value="1"/>
</dbReference>
<dbReference type="InterPro" id="IPR052155">
    <property type="entry name" value="Biofilm_reg_signaling"/>
</dbReference>
<accession>A0A1H7KI81</accession>